<dbReference type="InterPro" id="IPR000297">
    <property type="entry name" value="PPIase_PpiC"/>
</dbReference>
<evidence type="ECO:0000256" key="2">
    <source>
        <dbReference type="PROSITE-ProRule" id="PRU00278"/>
    </source>
</evidence>
<keyword evidence="2" id="KW-0697">Rotamase</keyword>
<keyword evidence="1 3" id="KW-0732">Signal</keyword>
<dbReference type="InterPro" id="IPR027304">
    <property type="entry name" value="Trigger_fact/SurA_dom_sf"/>
</dbReference>
<dbReference type="GO" id="GO:0003755">
    <property type="term" value="F:peptidyl-prolyl cis-trans isomerase activity"/>
    <property type="evidence" value="ECO:0007669"/>
    <property type="project" value="UniProtKB-KW"/>
</dbReference>
<comment type="caution">
    <text evidence="5">The sequence shown here is derived from an EMBL/GenBank/DDBJ whole genome shotgun (WGS) entry which is preliminary data.</text>
</comment>
<dbReference type="EMBL" id="DXFQ01000090">
    <property type="protein sequence ID" value="HIX19986.1"/>
    <property type="molecule type" value="Genomic_DNA"/>
</dbReference>
<dbReference type="Proteomes" id="UP000823964">
    <property type="component" value="Unassembled WGS sequence"/>
</dbReference>
<proteinExistence type="predicted"/>
<dbReference type="AlphaFoldDB" id="A0A9D2AI15"/>
<protein>
    <submittedName>
        <fullName evidence="5">SurA N-terminal domain-containing protein</fullName>
    </submittedName>
</protein>
<keyword evidence="2" id="KW-0413">Isomerase</keyword>
<dbReference type="Gene3D" id="1.10.4030.10">
    <property type="entry name" value="Porin chaperone SurA, peptide-binding domain"/>
    <property type="match status" value="1"/>
</dbReference>
<feature type="domain" description="PpiC" evidence="4">
    <location>
        <begin position="175"/>
        <end position="278"/>
    </location>
</feature>
<dbReference type="SUPFAM" id="SSF109998">
    <property type="entry name" value="Triger factor/SurA peptide-binding domain-like"/>
    <property type="match status" value="1"/>
</dbReference>
<dbReference type="PROSITE" id="PS50198">
    <property type="entry name" value="PPIC_PPIASE_2"/>
    <property type="match status" value="1"/>
</dbReference>
<gene>
    <name evidence="5" type="ORF">H9862_05210</name>
</gene>
<sequence length="326" mass="36309">MIFLAAAATLAAPAAADAVVVNRVAATVNGRPVTSAEVRAALEPTLRELLVLYPRQGPQFVAELVKAKKAVLQELIERELVLSECDSKGLIIPAKLVDDEINRRILMHFNGDRDAFLDMLRKSGQTFAEYRQNTTKEVTVQMMRSTRYERGVPPTPDEVRREYARMGSDLRDTTKDEIVFEKILIVIQNPAVTGESVDEQFKRAENLRDRIKSGELSFADAAVSYSSDGHAEKGGRWPKMKRSDLAADFAGVIFNAPVGEVIGPLADPMGFTIVRVVEKDLAPAPPLSNTDVRRQVEQSVTRTKSEARYREWIERLRAGAVIRIYI</sequence>
<evidence type="ECO:0000259" key="4">
    <source>
        <dbReference type="PROSITE" id="PS50198"/>
    </source>
</evidence>
<dbReference type="InterPro" id="IPR046357">
    <property type="entry name" value="PPIase_dom_sf"/>
</dbReference>
<dbReference type="PANTHER" id="PTHR47637">
    <property type="entry name" value="CHAPERONE SURA"/>
    <property type="match status" value="1"/>
</dbReference>
<dbReference type="Pfam" id="PF13624">
    <property type="entry name" value="SurA_N_3"/>
    <property type="match status" value="1"/>
</dbReference>
<evidence type="ECO:0000313" key="5">
    <source>
        <dbReference type="EMBL" id="HIX19986.1"/>
    </source>
</evidence>
<name>A0A9D2AI15_9BACT</name>
<feature type="signal peptide" evidence="3">
    <location>
        <begin position="1"/>
        <end position="18"/>
    </location>
</feature>
<dbReference type="Pfam" id="PF00639">
    <property type="entry name" value="Rotamase"/>
    <property type="match status" value="1"/>
</dbReference>
<organism evidence="5 6">
    <name type="scientific">Candidatus Akkermansia intestinigallinarum</name>
    <dbReference type="NCBI Taxonomy" id="2838431"/>
    <lineage>
        <taxon>Bacteria</taxon>
        <taxon>Pseudomonadati</taxon>
        <taxon>Verrucomicrobiota</taxon>
        <taxon>Verrucomicrobiia</taxon>
        <taxon>Verrucomicrobiales</taxon>
        <taxon>Akkermansiaceae</taxon>
        <taxon>Akkermansia</taxon>
    </lineage>
</organism>
<dbReference type="Gene3D" id="3.10.50.40">
    <property type="match status" value="1"/>
</dbReference>
<accession>A0A9D2AI15</accession>
<evidence type="ECO:0000313" key="6">
    <source>
        <dbReference type="Proteomes" id="UP000823964"/>
    </source>
</evidence>
<dbReference type="SUPFAM" id="SSF54534">
    <property type="entry name" value="FKBP-like"/>
    <property type="match status" value="1"/>
</dbReference>
<reference evidence="5" key="1">
    <citation type="journal article" date="2021" name="PeerJ">
        <title>Extensive microbial diversity within the chicken gut microbiome revealed by metagenomics and culture.</title>
        <authorList>
            <person name="Gilroy R."/>
            <person name="Ravi A."/>
            <person name="Getino M."/>
            <person name="Pursley I."/>
            <person name="Horton D.L."/>
            <person name="Alikhan N.F."/>
            <person name="Baker D."/>
            <person name="Gharbi K."/>
            <person name="Hall N."/>
            <person name="Watson M."/>
            <person name="Adriaenssens E.M."/>
            <person name="Foster-Nyarko E."/>
            <person name="Jarju S."/>
            <person name="Secka A."/>
            <person name="Antonio M."/>
            <person name="Oren A."/>
            <person name="Chaudhuri R.R."/>
            <person name="La Ragione R."/>
            <person name="Hildebrand F."/>
            <person name="Pallen M.J."/>
        </authorList>
    </citation>
    <scope>NUCLEOTIDE SEQUENCE</scope>
    <source>
        <strain evidence="5">14975</strain>
    </source>
</reference>
<dbReference type="InterPro" id="IPR050280">
    <property type="entry name" value="OMP_Chaperone_SurA"/>
</dbReference>
<dbReference type="PANTHER" id="PTHR47637:SF1">
    <property type="entry name" value="CHAPERONE SURA"/>
    <property type="match status" value="1"/>
</dbReference>
<evidence type="ECO:0000256" key="1">
    <source>
        <dbReference type="ARBA" id="ARBA00022729"/>
    </source>
</evidence>
<evidence type="ECO:0000256" key="3">
    <source>
        <dbReference type="SAM" id="SignalP"/>
    </source>
</evidence>
<reference evidence="5" key="2">
    <citation type="submission" date="2021-04" db="EMBL/GenBank/DDBJ databases">
        <authorList>
            <person name="Gilroy R."/>
        </authorList>
    </citation>
    <scope>NUCLEOTIDE SEQUENCE</scope>
    <source>
        <strain evidence="5">14975</strain>
    </source>
</reference>
<feature type="chain" id="PRO_5038571008" evidence="3">
    <location>
        <begin position="19"/>
        <end position="326"/>
    </location>
</feature>